<evidence type="ECO:0000256" key="1">
    <source>
        <dbReference type="SAM" id="MobiDB-lite"/>
    </source>
</evidence>
<name>A0A371EXV7_MUCPR</name>
<proteinExistence type="predicted"/>
<dbReference type="Proteomes" id="UP000257109">
    <property type="component" value="Unassembled WGS sequence"/>
</dbReference>
<keyword evidence="3" id="KW-1185">Reference proteome</keyword>
<feature type="non-terminal residue" evidence="2">
    <location>
        <position position="1"/>
    </location>
</feature>
<organism evidence="2 3">
    <name type="scientific">Mucuna pruriens</name>
    <name type="common">Velvet bean</name>
    <name type="synonym">Dolichos pruriens</name>
    <dbReference type="NCBI Taxonomy" id="157652"/>
    <lineage>
        <taxon>Eukaryota</taxon>
        <taxon>Viridiplantae</taxon>
        <taxon>Streptophyta</taxon>
        <taxon>Embryophyta</taxon>
        <taxon>Tracheophyta</taxon>
        <taxon>Spermatophyta</taxon>
        <taxon>Magnoliopsida</taxon>
        <taxon>eudicotyledons</taxon>
        <taxon>Gunneridae</taxon>
        <taxon>Pentapetalae</taxon>
        <taxon>rosids</taxon>
        <taxon>fabids</taxon>
        <taxon>Fabales</taxon>
        <taxon>Fabaceae</taxon>
        <taxon>Papilionoideae</taxon>
        <taxon>50 kb inversion clade</taxon>
        <taxon>NPAAA clade</taxon>
        <taxon>indigoferoid/millettioid clade</taxon>
        <taxon>Phaseoleae</taxon>
        <taxon>Mucuna</taxon>
    </lineage>
</organism>
<accession>A0A371EXV7</accession>
<reference evidence="2" key="1">
    <citation type="submission" date="2018-05" db="EMBL/GenBank/DDBJ databases">
        <title>Draft genome of Mucuna pruriens seed.</title>
        <authorList>
            <person name="Nnadi N.E."/>
            <person name="Vos R."/>
            <person name="Hasami M.H."/>
            <person name="Devisetty U.K."/>
            <person name="Aguiy J.C."/>
        </authorList>
    </citation>
    <scope>NUCLEOTIDE SEQUENCE [LARGE SCALE GENOMIC DNA]</scope>
    <source>
        <strain evidence="2">JCA_2017</strain>
    </source>
</reference>
<protein>
    <submittedName>
        <fullName evidence="2">Uncharacterized protein</fullName>
    </submittedName>
</protein>
<dbReference type="EMBL" id="QJKJ01011540">
    <property type="protein sequence ID" value="RDX70895.1"/>
    <property type="molecule type" value="Genomic_DNA"/>
</dbReference>
<evidence type="ECO:0000313" key="3">
    <source>
        <dbReference type="Proteomes" id="UP000257109"/>
    </source>
</evidence>
<comment type="caution">
    <text evidence="2">The sequence shown here is derived from an EMBL/GenBank/DDBJ whole genome shotgun (WGS) entry which is preliminary data.</text>
</comment>
<sequence>MKEKSLKGEITKRRELTWVLECFLYVTPHVVDREKSLEAYEERFSKLISESDSKRNRMTNQRLAEGKIPAPQANMGSHLCSSRRGNFDPEGNANASQVNLDLVEEAREQTCKQRAARRYNTKIRPRDFRENDLVWTMAGEARKRREEGKLTAN</sequence>
<evidence type="ECO:0000313" key="2">
    <source>
        <dbReference type="EMBL" id="RDX70895.1"/>
    </source>
</evidence>
<feature type="region of interest" description="Disordered" evidence="1">
    <location>
        <begin position="51"/>
        <end position="94"/>
    </location>
</feature>
<gene>
    <name evidence="2" type="ORF">CR513_49817</name>
</gene>
<dbReference type="AlphaFoldDB" id="A0A371EXV7"/>